<evidence type="ECO:0000313" key="4">
    <source>
        <dbReference type="Proteomes" id="UP000596660"/>
    </source>
</evidence>
<evidence type="ECO:0008006" key="5">
    <source>
        <dbReference type="Google" id="ProtNLM"/>
    </source>
</evidence>
<feature type="domain" description="Reverse transcriptase zinc-binding" evidence="1">
    <location>
        <begin position="328"/>
        <end position="414"/>
    </location>
</feature>
<dbReference type="Pfam" id="PF13966">
    <property type="entry name" value="zf-RVT"/>
    <property type="match status" value="1"/>
</dbReference>
<evidence type="ECO:0000259" key="1">
    <source>
        <dbReference type="Pfam" id="PF13966"/>
    </source>
</evidence>
<name>A0A803MBU7_CHEQI</name>
<dbReference type="InterPro" id="IPR025836">
    <property type="entry name" value="Zn_knuckle_CX2CX4HX4C"/>
</dbReference>
<dbReference type="AlphaFoldDB" id="A0A803MBU7"/>
<dbReference type="InterPro" id="IPR040256">
    <property type="entry name" value="At4g02000-like"/>
</dbReference>
<reference evidence="3" key="2">
    <citation type="submission" date="2021-03" db="UniProtKB">
        <authorList>
            <consortium name="EnsemblPlants"/>
        </authorList>
    </citation>
    <scope>IDENTIFICATION</scope>
</reference>
<dbReference type="PANTHER" id="PTHR31286">
    <property type="entry name" value="GLYCINE-RICH CELL WALL STRUCTURAL PROTEIN 1.8-LIKE"/>
    <property type="match status" value="1"/>
</dbReference>
<evidence type="ECO:0000259" key="2">
    <source>
        <dbReference type="Pfam" id="PF14392"/>
    </source>
</evidence>
<evidence type="ECO:0000313" key="3">
    <source>
        <dbReference type="EnsemblPlants" id="AUR62026564-RA:cds"/>
    </source>
</evidence>
<dbReference type="InterPro" id="IPR026960">
    <property type="entry name" value="RVT-Znf"/>
</dbReference>
<reference evidence="3" key="1">
    <citation type="journal article" date="2017" name="Nature">
        <title>The genome of Chenopodium quinoa.</title>
        <authorList>
            <person name="Jarvis D.E."/>
            <person name="Ho Y.S."/>
            <person name="Lightfoot D.J."/>
            <person name="Schmoeckel S.M."/>
            <person name="Li B."/>
            <person name="Borm T.J.A."/>
            <person name="Ohyanagi H."/>
            <person name="Mineta K."/>
            <person name="Michell C.T."/>
            <person name="Saber N."/>
            <person name="Kharbatia N.M."/>
            <person name="Rupper R.R."/>
            <person name="Sharp A.R."/>
            <person name="Dally N."/>
            <person name="Boughton B.A."/>
            <person name="Woo Y.H."/>
            <person name="Gao G."/>
            <person name="Schijlen E.G.W.M."/>
            <person name="Guo X."/>
            <person name="Momin A.A."/>
            <person name="Negrao S."/>
            <person name="Al-Babili S."/>
            <person name="Gehring C."/>
            <person name="Roessner U."/>
            <person name="Jung C."/>
            <person name="Murphy K."/>
            <person name="Arold S.T."/>
            <person name="Gojobori T."/>
            <person name="van der Linden C.G."/>
            <person name="van Loo E.N."/>
            <person name="Jellen E.N."/>
            <person name="Maughan P.J."/>
            <person name="Tester M."/>
        </authorList>
    </citation>
    <scope>NUCLEOTIDE SEQUENCE [LARGE SCALE GENOMIC DNA]</scope>
    <source>
        <strain evidence="3">cv. PI 614886</strain>
    </source>
</reference>
<protein>
    <recommendedName>
        <fullName evidence="5">Reverse transcriptase zinc-binding domain-containing protein</fullName>
    </recommendedName>
</protein>
<sequence length="415" mass="46219">MYDIGESLGGFMEFDDSDPLGWCEFMRLKVMIDVRKPLRRGVFIACGGPKSKWVDIKYERLGEFCFSCGMLDHIDKECAVKEGESEASRAVVYQYGTWLRESPLKPSVKNFKVSGKNEYGVRSCNLSGMVAVVQGKGKQQFVWVLLGGLDPALIEKEVRLDKSVGDGGSEGIGAAGIVGKKGDVSLTRQGKELESEGVILKQGKDSQLLRRKKRLFRFEAMWLSREDCGEVVSKAWSDGEGRGPHARIALCAEYLKKWAATSFGTQPSGWKEHTMVNELMVEGCVRWDATKICELFDNETTTLILANPLSTHHARDTMYWSCTKNGIFSVKSGYWLARDVMDVVGDVGSNEDCWRSVWNIQGPPKLKHFLWGAVKGNLAVRDRLVQRHIITYATCQICGGASETIIHSLFDCTAA</sequence>
<dbReference type="EnsemblPlants" id="AUR62026564-RA">
    <property type="protein sequence ID" value="AUR62026564-RA:cds"/>
    <property type="gene ID" value="AUR62026564"/>
</dbReference>
<proteinExistence type="predicted"/>
<dbReference type="Pfam" id="PF14392">
    <property type="entry name" value="zf-CCHC_4"/>
    <property type="match status" value="1"/>
</dbReference>
<dbReference type="Gramene" id="AUR62026564-RA">
    <property type="protein sequence ID" value="AUR62026564-RA:cds"/>
    <property type="gene ID" value="AUR62026564"/>
</dbReference>
<organism evidence="3 4">
    <name type="scientific">Chenopodium quinoa</name>
    <name type="common">Quinoa</name>
    <dbReference type="NCBI Taxonomy" id="63459"/>
    <lineage>
        <taxon>Eukaryota</taxon>
        <taxon>Viridiplantae</taxon>
        <taxon>Streptophyta</taxon>
        <taxon>Embryophyta</taxon>
        <taxon>Tracheophyta</taxon>
        <taxon>Spermatophyta</taxon>
        <taxon>Magnoliopsida</taxon>
        <taxon>eudicotyledons</taxon>
        <taxon>Gunneridae</taxon>
        <taxon>Pentapetalae</taxon>
        <taxon>Caryophyllales</taxon>
        <taxon>Chenopodiaceae</taxon>
        <taxon>Chenopodioideae</taxon>
        <taxon>Atripliceae</taxon>
        <taxon>Chenopodium</taxon>
    </lineage>
</organism>
<dbReference type="PANTHER" id="PTHR31286:SF167">
    <property type="entry name" value="OS09G0268800 PROTEIN"/>
    <property type="match status" value="1"/>
</dbReference>
<feature type="domain" description="Zinc knuckle CX2CX4HX4C" evidence="2">
    <location>
        <begin position="32"/>
        <end position="79"/>
    </location>
</feature>
<dbReference type="Proteomes" id="UP000596660">
    <property type="component" value="Unplaced"/>
</dbReference>
<keyword evidence="4" id="KW-1185">Reference proteome</keyword>
<accession>A0A803MBU7</accession>